<name>A0ACB9S509_9MYRT</name>
<organism evidence="1 2">
    <name type="scientific">Melastoma candidum</name>
    <dbReference type="NCBI Taxonomy" id="119954"/>
    <lineage>
        <taxon>Eukaryota</taxon>
        <taxon>Viridiplantae</taxon>
        <taxon>Streptophyta</taxon>
        <taxon>Embryophyta</taxon>
        <taxon>Tracheophyta</taxon>
        <taxon>Spermatophyta</taxon>
        <taxon>Magnoliopsida</taxon>
        <taxon>eudicotyledons</taxon>
        <taxon>Gunneridae</taxon>
        <taxon>Pentapetalae</taxon>
        <taxon>rosids</taxon>
        <taxon>malvids</taxon>
        <taxon>Myrtales</taxon>
        <taxon>Melastomataceae</taxon>
        <taxon>Melastomatoideae</taxon>
        <taxon>Melastomateae</taxon>
        <taxon>Melastoma</taxon>
    </lineage>
</organism>
<keyword evidence="2" id="KW-1185">Reference proteome</keyword>
<evidence type="ECO:0000313" key="2">
    <source>
        <dbReference type="Proteomes" id="UP001057402"/>
    </source>
</evidence>
<gene>
    <name evidence="1" type="ORF">MLD38_004206</name>
</gene>
<proteinExistence type="predicted"/>
<protein>
    <submittedName>
        <fullName evidence="1">Uncharacterized protein</fullName>
    </submittedName>
</protein>
<accession>A0ACB9S509</accession>
<comment type="caution">
    <text evidence="1">The sequence shown here is derived from an EMBL/GenBank/DDBJ whole genome shotgun (WGS) entry which is preliminary data.</text>
</comment>
<reference evidence="2" key="1">
    <citation type="journal article" date="2023" name="Front. Plant Sci.">
        <title>Chromosomal-level genome assembly of Melastoma candidum provides insights into trichome evolution.</title>
        <authorList>
            <person name="Zhong Y."/>
            <person name="Wu W."/>
            <person name="Sun C."/>
            <person name="Zou P."/>
            <person name="Liu Y."/>
            <person name="Dai S."/>
            <person name="Zhou R."/>
        </authorList>
    </citation>
    <scope>NUCLEOTIDE SEQUENCE [LARGE SCALE GENOMIC DNA]</scope>
</reference>
<sequence length="86" mass="9635">MLQGDGNGTKAYFGGKSFGLIPFYSRFYALEKGGGLIMSEECPVLEAWANRCLQRQSVSESLPDQRKVYDFIPAVNKKLQTKARAR</sequence>
<dbReference type="EMBL" id="CM042881">
    <property type="protein sequence ID" value="KAI4386260.1"/>
    <property type="molecule type" value="Genomic_DNA"/>
</dbReference>
<evidence type="ECO:0000313" key="1">
    <source>
        <dbReference type="EMBL" id="KAI4386260.1"/>
    </source>
</evidence>
<dbReference type="Proteomes" id="UP001057402">
    <property type="component" value="Chromosome 2"/>
</dbReference>